<dbReference type="FunCoup" id="A0A7J6JEB0">
    <property type="interactions" value="77"/>
</dbReference>
<keyword evidence="3 5" id="KW-1133">Transmembrane helix</keyword>
<dbReference type="PANTHER" id="PTHR21324:SF2">
    <property type="entry name" value="EG:22E5.9 PROTEIN"/>
    <property type="match status" value="1"/>
</dbReference>
<proteinExistence type="predicted"/>
<feature type="transmembrane region" description="Helical" evidence="5">
    <location>
        <begin position="137"/>
        <end position="159"/>
    </location>
</feature>
<sequence>MTSGRASSQLFSSEAVFRVSLHPYPKNHIRSPFRYLIAIMRILSYWIFPVLSGLMWLGMLLGMLIYWIVDEKRIVYPSMTPPQTIAYISDVGAYELKPLFIAGCVITVIFLDLSFFSDCWLRHTGRLAPNTSRGQKILFGLSIFWAIVGTVGLICLSIFDTYRHDNLHLMFLGFFIIGYLLSAIFICWEYQRLGMRYREHRVLAASFWVKLIFIIVEIGLAIPFVVLQKLKRNNEAAIIEWVIAFVFSFYVFSFIIDLWPAMRTRDKTARFSKPGLREMSSTSPPNF</sequence>
<dbReference type="GeneID" id="43617803"/>
<dbReference type="GO" id="GO:0005886">
    <property type="term" value="C:plasma membrane"/>
    <property type="evidence" value="ECO:0007669"/>
    <property type="project" value="TreeGrafter"/>
</dbReference>
<dbReference type="PANTHER" id="PTHR21324">
    <property type="entry name" value="FASTING-INDUCIBLE INTEGRAL MEMBRANE PROTEIN TM6P1-RELATED"/>
    <property type="match status" value="1"/>
</dbReference>
<dbReference type="GO" id="GO:0012505">
    <property type="term" value="C:endomembrane system"/>
    <property type="evidence" value="ECO:0007669"/>
    <property type="project" value="UniProtKB-SubCell"/>
</dbReference>
<gene>
    <name evidence="7" type="primary">sfk1</name>
    <name evidence="7" type="ORF">CGGC5_v003659</name>
</gene>
<evidence type="ECO:0000256" key="1">
    <source>
        <dbReference type="ARBA" id="ARBA00004127"/>
    </source>
</evidence>
<name>A0A7J6JEB0_COLFN</name>
<dbReference type="InterPro" id="IPR019402">
    <property type="entry name" value="CWH43_N"/>
</dbReference>
<dbReference type="AlphaFoldDB" id="A0A7J6JEB0"/>
<comment type="caution">
    <text evidence="7">The sequence shown here is derived from an EMBL/GenBank/DDBJ whole genome shotgun (WGS) entry which is preliminary data.</text>
</comment>
<evidence type="ECO:0000256" key="3">
    <source>
        <dbReference type="ARBA" id="ARBA00022989"/>
    </source>
</evidence>
<feature type="transmembrane region" description="Helical" evidence="5">
    <location>
        <begin position="43"/>
        <end position="69"/>
    </location>
</feature>
<comment type="subcellular location">
    <subcellularLocation>
        <location evidence="1">Endomembrane system</location>
        <topology evidence="1">Multi-pass membrane protein</topology>
    </subcellularLocation>
</comment>
<protein>
    <submittedName>
        <fullName evidence="7">Protein sfk1</fullName>
    </submittedName>
</protein>
<dbReference type="InterPro" id="IPR050911">
    <property type="entry name" value="DRAM/TMEM150_Autophagy_Mod"/>
</dbReference>
<dbReference type="Proteomes" id="UP000011096">
    <property type="component" value="Unassembled WGS sequence"/>
</dbReference>
<dbReference type="OrthoDB" id="10032492at2759"/>
<reference evidence="7 8" key="2">
    <citation type="submission" date="2020-04" db="EMBL/GenBank/DDBJ databases">
        <title>Genome sequencing and assembly of multiple isolates from the Colletotrichum gloeosporioides species complex.</title>
        <authorList>
            <person name="Gan P."/>
            <person name="Shirasu K."/>
        </authorList>
    </citation>
    <scope>NUCLEOTIDE SEQUENCE [LARGE SCALE GENOMIC DNA]</scope>
    <source>
        <strain evidence="7 8">Nara gc5</strain>
    </source>
</reference>
<organism evidence="7 8">
    <name type="scientific">Colletotrichum fructicola (strain Nara gc5)</name>
    <name type="common">Anthracnose fungus</name>
    <name type="synonym">Colletotrichum gloeosporioides (strain Nara gc5)</name>
    <dbReference type="NCBI Taxonomy" id="1213859"/>
    <lineage>
        <taxon>Eukaryota</taxon>
        <taxon>Fungi</taxon>
        <taxon>Dikarya</taxon>
        <taxon>Ascomycota</taxon>
        <taxon>Pezizomycotina</taxon>
        <taxon>Sordariomycetes</taxon>
        <taxon>Hypocreomycetidae</taxon>
        <taxon>Glomerellales</taxon>
        <taxon>Glomerellaceae</taxon>
        <taxon>Colletotrichum</taxon>
        <taxon>Colletotrichum gloeosporioides species complex</taxon>
    </lineage>
</organism>
<dbReference type="RefSeq" id="XP_066009369.1">
    <property type="nucleotide sequence ID" value="XM_066151159.1"/>
</dbReference>
<evidence type="ECO:0000313" key="8">
    <source>
        <dbReference type="Proteomes" id="UP000011096"/>
    </source>
</evidence>
<dbReference type="EMBL" id="ANPB02000002">
    <property type="protein sequence ID" value="KAF4488450.1"/>
    <property type="molecule type" value="Genomic_DNA"/>
</dbReference>
<evidence type="ECO:0000313" key="7">
    <source>
        <dbReference type="EMBL" id="KAF4488450.1"/>
    </source>
</evidence>
<feature type="domain" description="CWH43-like N-terminal" evidence="6">
    <location>
        <begin position="45"/>
        <end position="260"/>
    </location>
</feature>
<feature type="transmembrane region" description="Helical" evidence="5">
    <location>
        <begin position="238"/>
        <end position="260"/>
    </location>
</feature>
<evidence type="ECO:0000256" key="2">
    <source>
        <dbReference type="ARBA" id="ARBA00022692"/>
    </source>
</evidence>
<evidence type="ECO:0000259" key="6">
    <source>
        <dbReference type="Pfam" id="PF10277"/>
    </source>
</evidence>
<keyword evidence="2 5" id="KW-0812">Transmembrane</keyword>
<reference evidence="7 8" key="1">
    <citation type="submission" date="2012-08" db="EMBL/GenBank/DDBJ databases">
        <authorList>
            <person name="Gan P.H.P."/>
            <person name="Ikeda K."/>
            <person name="Irieda H."/>
            <person name="Narusaka M."/>
            <person name="O'Connell R.J."/>
            <person name="Narusaka Y."/>
            <person name="Takano Y."/>
            <person name="Kubo Y."/>
            <person name="Shirasu K."/>
        </authorList>
    </citation>
    <scope>NUCLEOTIDE SEQUENCE [LARGE SCALE GENOMIC DNA]</scope>
    <source>
        <strain evidence="7 8">Nara gc5</strain>
    </source>
</reference>
<feature type="transmembrane region" description="Helical" evidence="5">
    <location>
        <begin position="202"/>
        <end position="226"/>
    </location>
</feature>
<feature type="transmembrane region" description="Helical" evidence="5">
    <location>
        <begin position="99"/>
        <end position="116"/>
    </location>
</feature>
<keyword evidence="4 5" id="KW-0472">Membrane</keyword>
<keyword evidence="8" id="KW-1185">Reference proteome</keyword>
<feature type="transmembrane region" description="Helical" evidence="5">
    <location>
        <begin position="171"/>
        <end position="190"/>
    </location>
</feature>
<dbReference type="InParanoid" id="A0A7J6JEB0"/>
<evidence type="ECO:0000256" key="4">
    <source>
        <dbReference type="ARBA" id="ARBA00023136"/>
    </source>
</evidence>
<dbReference type="Pfam" id="PF10277">
    <property type="entry name" value="Frag1"/>
    <property type="match status" value="1"/>
</dbReference>
<evidence type="ECO:0000256" key="5">
    <source>
        <dbReference type="SAM" id="Phobius"/>
    </source>
</evidence>
<accession>A0A7J6JEB0</accession>